<feature type="region of interest" description="Disordered" evidence="8">
    <location>
        <begin position="1"/>
        <end position="25"/>
    </location>
</feature>
<feature type="transmembrane region" description="Helical" evidence="9">
    <location>
        <begin position="156"/>
        <end position="176"/>
    </location>
</feature>
<evidence type="ECO:0000256" key="6">
    <source>
        <dbReference type="ARBA" id="ARBA00023136"/>
    </source>
</evidence>
<evidence type="ECO:0000256" key="7">
    <source>
        <dbReference type="RuleBase" id="RU000477"/>
    </source>
</evidence>
<dbReference type="GO" id="GO:0015250">
    <property type="term" value="F:water channel activity"/>
    <property type="evidence" value="ECO:0007669"/>
    <property type="project" value="TreeGrafter"/>
</dbReference>
<keyword evidence="11" id="KW-1185">Reference proteome</keyword>
<gene>
    <name evidence="10" type="ORF">KCU98_g713</name>
</gene>
<dbReference type="AlphaFoldDB" id="A0A9P8G7A3"/>
<sequence length="360" mass="39112">MLSASDASSHSRQQSRPLYAPHESYDNDALQEQHRSLRRRLGLNPWQPVKAHSDGAEFLLWPRIRALFQEGFSEFLGSMILTLIYHGTLAQTTLGVSVQSAPGGTSYGSYQSLPWGVGTGVMLGIYVAGDSGSYLNPALTVSNAIWRGLPFRSVPILIISQFLGCFVGAGLVYANYVSAIDWYAGDGVRTVPPTPMATAPIFATYPSSFAPKASQAFSIIIPCAVINIVTSALKDDYNNGISKAGGNFFPLAMFFLFYSIAIAFGWETGGAVNPALDFSGRLMSNAVGYPNTVWSSGGYYFWMPLILPFVGAIFGGFLYDLLVFTGPSPINTPYLGLRKVFRPDLEHQDRAIKKAEDHEG</sequence>
<dbReference type="InterPro" id="IPR000425">
    <property type="entry name" value="MIP"/>
</dbReference>
<dbReference type="InterPro" id="IPR050363">
    <property type="entry name" value="MIP/Aquaporin"/>
</dbReference>
<accession>A0A9P8G7A3</accession>
<evidence type="ECO:0000313" key="10">
    <source>
        <dbReference type="EMBL" id="KAG9990993.1"/>
    </source>
</evidence>
<dbReference type="InterPro" id="IPR023271">
    <property type="entry name" value="Aquaporin-like"/>
</dbReference>
<organism evidence="10 11">
    <name type="scientific">Aureobasidium melanogenum</name>
    <name type="common">Aureobasidium pullulans var. melanogenum</name>
    <dbReference type="NCBI Taxonomy" id="46634"/>
    <lineage>
        <taxon>Eukaryota</taxon>
        <taxon>Fungi</taxon>
        <taxon>Dikarya</taxon>
        <taxon>Ascomycota</taxon>
        <taxon>Pezizomycotina</taxon>
        <taxon>Dothideomycetes</taxon>
        <taxon>Dothideomycetidae</taxon>
        <taxon>Dothideales</taxon>
        <taxon>Saccotheciaceae</taxon>
        <taxon>Aureobasidium</taxon>
    </lineage>
</organism>
<reference evidence="10" key="1">
    <citation type="journal article" date="2021" name="J Fungi (Basel)">
        <title>Virulence traits and population genomics of the black yeast Aureobasidium melanogenum.</title>
        <authorList>
            <person name="Cernosa A."/>
            <person name="Sun X."/>
            <person name="Gostincar C."/>
            <person name="Fang C."/>
            <person name="Gunde-Cimerman N."/>
            <person name="Song Z."/>
        </authorList>
    </citation>
    <scope>NUCLEOTIDE SEQUENCE</scope>
    <source>
        <strain evidence="10">EXF-9298</strain>
    </source>
</reference>
<evidence type="ECO:0000256" key="5">
    <source>
        <dbReference type="ARBA" id="ARBA00022989"/>
    </source>
</evidence>
<dbReference type="PANTHER" id="PTHR43829">
    <property type="entry name" value="AQUAPORIN OR AQUAGLYCEROPORIN RELATED"/>
    <property type="match status" value="1"/>
</dbReference>
<evidence type="ECO:0000256" key="3">
    <source>
        <dbReference type="ARBA" id="ARBA00022448"/>
    </source>
</evidence>
<feature type="transmembrane region" description="Helical" evidence="9">
    <location>
        <begin position="299"/>
        <end position="319"/>
    </location>
</feature>
<feature type="non-terminal residue" evidence="10">
    <location>
        <position position="360"/>
    </location>
</feature>
<keyword evidence="4 7" id="KW-0812">Transmembrane</keyword>
<evidence type="ECO:0000256" key="4">
    <source>
        <dbReference type="ARBA" id="ARBA00022692"/>
    </source>
</evidence>
<evidence type="ECO:0000313" key="11">
    <source>
        <dbReference type="Proteomes" id="UP000729357"/>
    </source>
</evidence>
<dbReference type="Proteomes" id="UP000729357">
    <property type="component" value="Unassembled WGS sequence"/>
</dbReference>
<dbReference type="PANTHER" id="PTHR43829:SF9">
    <property type="entry name" value="AQUAPORIN-9"/>
    <property type="match status" value="1"/>
</dbReference>
<keyword evidence="5 9" id="KW-1133">Transmembrane helix</keyword>
<proteinExistence type="inferred from homology"/>
<keyword evidence="3 7" id="KW-0813">Transport</keyword>
<dbReference type="EMBL" id="JAHFXS010000009">
    <property type="protein sequence ID" value="KAG9990993.1"/>
    <property type="molecule type" value="Genomic_DNA"/>
</dbReference>
<name>A0A9P8G7A3_AURME</name>
<reference evidence="10" key="2">
    <citation type="submission" date="2021-08" db="EMBL/GenBank/DDBJ databases">
        <authorList>
            <person name="Gostincar C."/>
            <person name="Sun X."/>
            <person name="Song Z."/>
            <person name="Gunde-Cimerman N."/>
        </authorList>
    </citation>
    <scope>NUCLEOTIDE SEQUENCE</scope>
    <source>
        <strain evidence="10">EXF-9298</strain>
    </source>
</reference>
<evidence type="ECO:0000256" key="9">
    <source>
        <dbReference type="SAM" id="Phobius"/>
    </source>
</evidence>
<dbReference type="Gene3D" id="1.20.1080.10">
    <property type="entry name" value="Glycerol uptake facilitator protein"/>
    <property type="match status" value="1"/>
</dbReference>
<dbReference type="GO" id="GO:0005886">
    <property type="term" value="C:plasma membrane"/>
    <property type="evidence" value="ECO:0007669"/>
    <property type="project" value="TreeGrafter"/>
</dbReference>
<feature type="compositionally biased region" description="Polar residues" evidence="8">
    <location>
        <begin position="1"/>
        <end position="16"/>
    </location>
</feature>
<feature type="transmembrane region" description="Helical" evidence="9">
    <location>
        <begin position="245"/>
        <end position="266"/>
    </location>
</feature>
<dbReference type="Pfam" id="PF00230">
    <property type="entry name" value="MIP"/>
    <property type="match status" value="1"/>
</dbReference>
<protein>
    <submittedName>
        <fullName evidence="10">Aquaporin</fullName>
    </submittedName>
</protein>
<dbReference type="PRINTS" id="PR00783">
    <property type="entry name" value="MINTRINSICP"/>
</dbReference>
<dbReference type="SUPFAM" id="SSF81338">
    <property type="entry name" value="Aquaporin-like"/>
    <property type="match status" value="1"/>
</dbReference>
<dbReference type="GO" id="GO:0015254">
    <property type="term" value="F:glycerol channel activity"/>
    <property type="evidence" value="ECO:0007669"/>
    <property type="project" value="TreeGrafter"/>
</dbReference>
<comment type="subcellular location">
    <subcellularLocation>
        <location evidence="1">Membrane</location>
        <topology evidence="1">Multi-pass membrane protein</topology>
    </subcellularLocation>
</comment>
<keyword evidence="6 9" id="KW-0472">Membrane</keyword>
<evidence type="ECO:0000256" key="1">
    <source>
        <dbReference type="ARBA" id="ARBA00004141"/>
    </source>
</evidence>
<evidence type="ECO:0000256" key="8">
    <source>
        <dbReference type="SAM" id="MobiDB-lite"/>
    </source>
</evidence>
<comment type="caution">
    <text evidence="10">The sequence shown here is derived from an EMBL/GenBank/DDBJ whole genome shotgun (WGS) entry which is preliminary data.</text>
</comment>
<comment type="similarity">
    <text evidence="2 7">Belongs to the MIP/aquaporin (TC 1.A.8) family.</text>
</comment>
<evidence type="ECO:0000256" key="2">
    <source>
        <dbReference type="ARBA" id="ARBA00006175"/>
    </source>
</evidence>